<evidence type="ECO:0000313" key="3">
    <source>
        <dbReference type="Proteomes" id="UP000075809"/>
    </source>
</evidence>
<dbReference type="STRING" id="64791.A0A151WKD1"/>
<dbReference type="Gene3D" id="2.80.10.50">
    <property type="match status" value="1"/>
</dbReference>
<feature type="compositionally biased region" description="Basic residues" evidence="1">
    <location>
        <begin position="321"/>
        <end position="336"/>
    </location>
</feature>
<evidence type="ECO:0008006" key="4">
    <source>
        <dbReference type="Google" id="ProtNLM"/>
    </source>
</evidence>
<feature type="compositionally biased region" description="Polar residues" evidence="1">
    <location>
        <begin position="85"/>
        <end position="110"/>
    </location>
</feature>
<feature type="region of interest" description="Disordered" evidence="1">
    <location>
        <begin position="309"/>
        <end position="361"/>
    </location>
</feature>
<dbReference type="AlphaFoldDB" id="A0A151WKD1"/>
<dbReference type="InterPro" id="IPR008996">
    <property type="entry name" value="IL1/FGF"/>
</dbReference>
<name>A0A151WKD1_9HYME</name>
<dbReference type="Proteomes" id="UP000075809">
    <property type="component" value="Unassembled WGS sequence"/>
</dbReference>
<dbReference type="SUPFAM" id="SSF50353">
    <property type="entry name" value="Cytokine"/>
    <property type="match status" value="1"/>
</dbReference>
<sequence>MSFRRFVLNQHFCSYCATLRALTRISVTGGDFRPDQRTKVLSHCSMIYTSISSNSGKNALYRLSGISVVLLIKLSEAKGMKSLTSMNRSVSKSAGTRTHSTNADSSSLSRQNERRNATTETIVRDHIQYGRINRHAARLIINYLVTLGHQAFAKCCYVPTLVSRSLSRRGDEPNLMISRPSFVNGNESGIEFVVYMGAIARMTRSDLRYPPKKQKGPMCQFYEVYNGSYLRYRSAVDGTRYIGFNKFGKPMKNLHGRQECFNFIKYNPHADINHHNSLVNAEMGGMEPREPYVVSRKPSLVMRATKNSLLQADSAREHVHTSTHRHRHSNRWKHLSHRQDGADSGPRRRHESRLLVEASKY</sequence>
<dbReference type="EMBL" id="KQ983012">
    <property type="protein sequence ID" value="KYQ48270.1"/>
    <property type="molecule type" value="Genomic_DNA"/>
</dbReference>
<gene>
    <name evidence="2" type="ORF">ALC60_12598</name>
</gene>
<reference evidence="2 3" key="1">
    <citation type="submission" date="2015-09" db="EMBL/GenBank/DDBJ databases">
        <title>Trachymyrmex zeteki WGS genome.</title>
        <authorList>
            <person name="Nygaard S."/>
            <person name="Hu H."/>
            <person name="Boomsma J."/>
            <person name="Zhang G."/>
        </authorList>
    </citation>
    <scope>NUCLEOTIDE SEQUENCE [LARGE SCALE GENOMIC DNA]</scope>
    <source>
        <strain evidence="2">Tzet28-1</strain>
        <tissue evidence="2">Whole body</tissue>
    </source>
</reference>
<keyword evidence="3" id="KW-1185">Reference proteome</keyword>
<feature type="region of interest" description="Disordered" evidence="1">
    <location>
        <begin position="85"/>
        <end position="119"/>
    </location>
</feature>
<proteinExistence type="predicted"/>
<organism evidence="2 3">
    <name type="scientific">Mycetomoellerius zeteki</name>
    <dbReference type="NCBI Taxonomy" id="64791"/>
    <lineage>
        <taxon>Eukaryota</taxon>
        <taxon>Metazoa</taxon>
        <taxon>Ecdysozoa</taxon>
        <taxon>Arthropoda</taxon>
        <taxon>Hexapoda</taxon>
        <taxon>Insecta</taxon>
        <taxon>Pterygota</taxon>
        <taxon>Neoptera</taxon>
        <taxon>Endopterygota</taxon>
        <taxon>Hymenoptera</taxon>
        <taxon>Apocrita</taxon>
        <taxon>Aculeata</taxon>
        <taxon>Formicoidea</taxon>
        <taxon>Formicidae</taxon>
        <taxon>Myrmicinae</taxon>
        <taxon>Mycetomoellerius</taxon>
    </lineage>
</organism>
<evidence type="ECO:0000256" key="1">
    <source>
        <dbReference type="SAM" id="MobiDB-lite"/>
    </source>
</evidence>
<evidence type="ECO:0000313" key="2">
    <source>
        <dbReference type="EMBL" id="KYQ48270.1"/>
    </source>
</evidence>
<protein>
    <recommendedName>
        <fullName evidence="4">Fibroblast growth factor 17</fullName>
    </recommendedName>
</protein>
<accession>A0A151WKD1</accession>